<sequence>MYAKVTDEDIESFEETYRGSEEEKRDVFEWVMCSDPKRDSHRFADLVREHLQREGSEPPARFVKWEKQVRKRRAPADPLAPRKRGKENRAGGQDDASLVALIRWVDEGGGFLDSLAAKYGVDHAAGGPEPSEEAFAATAKRMKGRGKPKK</sequence>
<name>A0AAD9MLK1_PROWI</name>
<evidence type="ECO:0000256" key="1">
    <source>
        <dbReference type="SAM" id="MobiDB-lite"/>
    </source>
</evidence>
<dbReference type="EMBL" id="JASFZW010000005">
    <property type="protein sequence ID" value="KAK2078288.1"/>
    <property type="molecule type" value="Genomic_DNA"/>
</dbReference>
<dbReference type="InterPro" id="IPR042977">
    <property type="entry name" value="AtJ6-like"/>
</dbReference>
<dbReference type="PANTHER" id="PTHR44916:SF1">
    <property type="entry name" value="CHAPERONE DNAJ-DOMAIN SUPERFAMILY PROTEIN-RELATED"/>
    <property type="match status" value="1"/>
</dbReference>
<dbReference type="AlphaFoldDB" id="A0AAD9MLK1"/>
<feature type="compositionally biased region" description="Basic residues" evidence="1">
    <location>
        <begin position="140"/>
        <end position="150"/>
    </location>
</feature>
<comment type="caution">
    <text evidence="2">The sequence shown here is derived from an EMBL/GenBank/DDBJ whole genome shotgun (WGS) entry which is preliminary data.</text>
</comment>
<dbReference type="Proteomes" id="UP001255856">
    <property type="component" value="Unassembled WGS sequence"/>
</dbReference>
<accession>A0AAD9MLK1</accession>
<protein>
    <submittedName>
        <fullName evidence="2">Uncharacterized protein</fullName>
    </submittedName>
</protein>
<feature type="region of interest" description="Disordered" evidence="1">
    <location>
        <begin position="53"/>
        <end position="93"/>
    </location>
</feature>
<dbReference type="PANTHER" id="PTHR44916">
    <property type="entry name" value="CHAPERONE DNAJ-DOMAIN SUPERFAMILY PROTEIN-RELATED"/>
    <property type="match status" value="1"/>
</dbReference>
<feature type="region of interest" description="Disordered" evidence="1">
    <location>
        <begin position="121"/>
        <end position="150"/>
    </location>
</feature>
<evidence type="ECO:0000313" key="2">
    <source>
        <dbReference type="EMBL" id="KAK2078288.1"/>
    </source>
</evidence>
<feature type="region of interest" description="Disordered" evidence="1">
    <location>
        <begin position="1"/>
        <end position="20"/>
    </location>
</feature>
<reference evidence="2" key="1">
    <citation type="submission" date="2021-01" db="EMBL/GenBank/DDBJ databases">
        <authorList>
            <person name="Eckstrom K.M.E."/>
        </authorList>
    </citation>
    <scope>NUCLEOTIDE SEQUENCE</scope>
    <source>
        <strain evidence="2">UVCC 0001</strain>
    </source>
</reference>
<organism evidence="2 3">
    <name type="scientific">Prototheca wickerhamii</name>
    <dbReference type="NCBI Taxonomy" id="3111"/>
    <lineage>
        <taxon>Eukaryota</taxon>
        <taxon>Viridiplantae</taxon>
        <taxon>Chlorophyta</taxon>
        <taxon>core chlorophytes</taxon>
        <taxon>Trebouxiophyceae</taxon>
        <taxon>Chlorellales</taxon>
        <taxon>Chlorellaceae</taxon>
        <taxon>Prototheca</taxon>
    </lineage>
</organism>
<evidence type="ECO:0000313" key="3">
    <source>
        <dbReference type="Proteomes" id="UP001255856"/>
    </source>
</evidence>
<gene>
    <name evidence="2" type="ORF">QBZ16_004157</name>
</gene>
<keyword evidence="3" id="KW-1185">Reference proteome</keyword>
<proteinExistence type="predicted"/>